<dbReference type="OrthoDB" id="3358371at2759"/>
<dbReference type="SUPFAM" id="SSF51735">
    <property type="entry name" value="NAD(P)-binding Rossmann-fold domains"/>
    <property type="match status" value="1"/>
</dbReference>
<dbReference type="PANTHER" id="PTHR42748:SF11">
    <property type="entry name" value="NMRA-LIKE DOMAIN-CONTAINING PROTEIN"/>
    <property type="match status" value="1"/>
</dbReference>
<feature type="domain" description="NmrA-like" evidence="3">
    <location>
        <begin position="2"/>
        <end position="300"/>
    </location>
</feature>
<keyword evidence="2" id="KW-0521">NADP</keyword>
<comment type="similarity">
    <text evidence="1">Belongs to the NmrA-type oxidoreductase family.</text>
</comment>
<name>A0A5N7B1S5_9EURO</name>
<dbReference type="GO" id="GO:0005634">
    <property type="term" value="C:nucleus"/>
    <property type="evidence" value="ECO:0007669"/>
    <property type="project" value="TreeGrafter"/>
</dbReference>
<dbReference type="Gene3D" id="3.40.50.720">
    <property type="entry name" value="NAD(P)-binding Rossmann-like Domain"/>
    <property type="match status" value="1"/>
</dbReference>
<dbReference type="Proteomes" id="UP000326198">
    <property type="component" value="Unassembled WGS sequence"/>
</dbReference>
<dbReference type="PANTHER" id="PTHR42748">
    <property type="entry name" value="NITROGEN METABOLITE REPRESSION PROTEIN NMRA FAMILY MEMBER"/>
    <property type="match status" value="1"/>
</dbReference>
<keyword evidence="5" id="KW-1185">Reference proteome</keyword>
<evidence type="ECO:0000313" key="4">
    <source>
        <dbReference type="EMBL" id="KAE8375289.1"/>
    </source>
</evidence>
<dbReference type="EMBL" id="ML736264">
    <property type="protein sequence ID" value="KAE8375289.1"/>
    <property type="molecule type" value="Genomic_DNA"/>
</dbReference>
<protein>
    <recommendedName>
        <fullName evidence="3">NmrA-like domain-containing protein</fullName>
    </recommendedName>
</protein>
<dbReference type="InterPro" id="IPR051164">
    <property type="entry name" value="NmrA-like_oxidored"/>
</dbReference>
<organism evidence="4 5">
    <name type="scientific">Aspergillus bertholletiae</name>
    <dbReference type="NCBI Taxonomy" id="1226010"/>
    <lineage>
        <taxon>Eukaryota</taxon>
        <taxon>Fungi</taxon>
        <taxon>Dikarya</taxon>
        <taxon>Ascomycota</taxon>
        <taxon>Pezizomycotina</taxon>
        <taxon>Eurotiomycetes</taxon>
        <taxon>Eurotiomycetidae</taxon>
        <taxon>Eurotiales</taxon>
        <taxon>Aspergillaceae</taxon>
        <taxon>Aspergillus</taxon>
        <taxon>Aspergillus subgen. Circumdati</taxon>
    </lineage>
</organism>
<dbReference type="InterPro" id="IPR008030">
    <property type="entry name" value="NmrA-like"/>
</dbReference>
<dbReference type="InterPro" id="IPR036291">
    <property type="entry name" value="NAD(P)-bd_dom_sf"/>
</dbReference>
<evidence type="ECO:0000313" key="5">
    <source>
        <dbReference type="Proteomes" id="UP000326198"/>
    </source>
</evidence>
<accession>A0A5N7B1S5</accession>
<gene>
    <name evidence="4" type="ORF">BDV26DRAFT_299852</name>
</gene>
<proteinExistence type="inferred from homology"/>
<evidence type="ECO:0000256" key="2">
    <source>
        <dbReference type="ARBA" id="ARBA00022857"/>
    </source>
</evidence>
<evidence type="ECO:0000256" key="1">
    <source>
        <dbReference type="ARBA" id="ARBA00006328"/>
    </source>
</evidence>
<dbReference type="Gene3D" id="3.90.25.10">
    <property type="entry name" value="UDP-galactose 4-epimerase, domain 1"/>
    <property type="match status" value="1"/>
</dbReference>
<reference evidence="4 5" key="1">
    <citation type="submission" date="2019-04" db="EMBL/GenBank/DDBJ databases">
        <title>Friends and foes A comparative genomics studyof 23 Aspergillus species from section Flavi.</title>
        <authorList>
            <consortium name="DOE Joint Genome Institute"/>
            <person name="Kjaerbolling I."/>
            <person name="Vesth T."/>
            <person name="Frisvad J.C."/>
            <person name="Nybo J.L."/>
            <person name="Theobald S."/>
            <person name="Kildgaard S."/>
            <person name="Isbrandt T."/>
            <person name="Kuo A."/>
            <person name="Sato A."/>
            <person name="Lyhne E.K."/>
            <person name="Kogle M.E."/>
            <person name="Wiebenga A."/>
            <person name="Kun R.S."/>
            <person name="Lubbers R.J."/>
            <person name="Makela M.R."/>
            <person name="Barry K."/>
            <person name="Chovatia M."/>
            <person name="Clum A."/>
            <person name="Daum C."/>
            <person name="Haridas S."/>
            <person name="He G."/>
            <person name="LaButti K."/>
            <person name="Lipzen A."/>
            <person name="Mondo S."/>
            <person name="Riley R."/>
            <person name="Salamov A."/>
            <person name="Simmons B.A."/>
            <person name="Magnuson J.K."/>
            <person name="Henrissat B."/>
            <person name="Mortensen U.H."/>
            <person name="Larsen T.O."/>
            <person name="Devries R.P."/>
            <person name="Grigoriev I.V."/>
            <person name="Machida M."/>
            <person name="Baker S.E."/>
            <person name="Andersen M.R."/>
        </authorList>
    </citation>
    <scope>NUCLEOTIDE SEQUENCE [LARGE SCALE GENOMIC DNA]</scope>
    <source>
        <strain evidence="4 5">IBT 29228</strain>
    </source>
</reference>
<evidence type="ECO:0000259" key="3">
    <source>
        <dbReference type="Pfam" id="PF05368"/>
    </source>
</evidence>
<dbReference type="AlphaFoldDB" id="A0A5N7B1S5"/>
<dbReference type="Pfam" id="PF05368">
    <property type="entry name" value="NmrA"/>
    <property type="match status" value="1"/>
</dbReference>
<sequence length="311" mass="33816">MSKLVIFGATGQQGRSVLETVRHDAQLCKQYSVRAITRDITSKTAKEISNQGIETVQADIDDPASLDSALAEAHTVILITSTIYDAHLKSHEYRQVKNVGDAAVAAGASHIIFSTAVHASRFWDGRAMDVFDSKAEAEEYLRTLPIQVSLFAPGMFMQNMTTMMTPRLGPDGGTYTVAGVLDADTKVPLIDVANDSGTYIAALLRGGEGVVGATLHAATKLYSFSEIVGIISAVSGKTVRYVRVPDDVYAGFMDVDQGDRVVSMMRFFEEVGYFGPGTEELVERTVSIVKGRLTTFEEFAERYMKDLGQFA</sequence>